<dbReference type="EMBL" id="JAKZEU010000006">
    <property type="protein sequence ID" value="MCQ0971877.1"/>
    <property type="molecule type" value="Genomic_DNA"/>
</dbReference>
<gene>
    <name evidence="6" type="ORF">MLD63_15755</name>
</gene>
<dbReference type="Proteomes" id="UP001203945">
    <property type="component" value="Unassembled WGS sequence"/>
</dbReference>
<protein>
    <submittedName>
        <fullName evidence="6">Peptidase</fullName>
    </submittedName>
</protein>
<keyword evidence="4" id="KW-0788">Thiol protease</keyword>
<comment type="similarity">
    <text evidence="1">Belongs to the peptidase C40 family.</text>
</comment>
<evidence type="ECO:0000259" key="5">
    <source>
        <dbReference type="PROSITE" id="PS51935"/>
    </source>
</evidence>
<name>A0ABT1MU65_9RHOB</name>
<dbReference type="SUPFAM" id="SSF54001">
    <property type="entry name" value="Cysteine proteinases"/>
    <property type="match status" value="1"/>
</dbReference>
<feature type="domain" description="NlpC/P60" evidence="5">
    <location>
        <begin position="1"/>
        <end position="142"/>
    </location>
</feature>
<sequence>MTADVVDMARRWIGTPYIHQHSANGAGTDCLGLIRGLWRERYGSEPEVAPAYTPDWGECGREEVLLAGALRHLRPVHAAAVEVPGEVLLFRMRQGGVAKHLGVLSETGEHAAFIHAYDRHGVVESPLSTPWRRRIAARFLFP</sequence>
<dbReference type="RefSeq" id="WP_255330883.1">
    <property type="nucleotide sequence ID" value="NZ_JAKZEU010000006.1"/>
</dbReference>
<dbReference type="InterPro" id="IPR038765">
    <property type="entry name" value="Papain-like_cys_pep_sf"/>
</dbReference>
<keyword evidence="3" id="KW-0378">Hydrolase</keyword>
<organism evidence="6 7">
    <name type="scientific">Paracoccus albicereus</name>
    <dbReference type="NCBI Taxonomy" id="2922394"/>
    <lineage>
        <taxon>Bacteria</taxon>
        <taxon>Pseudomonadati</taxon>
        <taxon>Pseudomonadota</taxon>
        <taxon>Alphaproteobacteria</taxon>
        <taxon>Rhodobacterales</taxon>
        <taxon>Paracoccaceae</taxon>
        <taxon>Paracoccus</taxon>
    </lineage>
</organism>
<keyword evidence="2" id="KW-0645">Protease</keyword>
<evidence type="ECO:0000256" key="2">
    <source>
        <dbReference type="ARBA" id="ARBA00022670"/>
    </source>
</evidence>
<evidence type="ECO:0000313" key="7">
    <source>
        <dbReference type="Proteomes" id="UP001203945"/>
    </source>
</evidence>
<keyword evidence="7" id="KW-1185">Reference proteome</keyword>
<dbReference type="PROSITE" id="PS51935">
    <property type="entry name" value="NLPC_P60"/>
    <property type="match status" value="1"/>
</dbReference>
<evidence type="ECO:0000256" key="3">
    <source>
        <dbReference type="ARBA" id="ARBA00022801"/>
    </source>
</evidence>
<accession>A0ABT1MU65</accession>
<dbReference type="InterPro" id="IPR000064">
    <property type="entry name" value="NLP_P60_dom"/>
</dbReference>
<dbReference type="NCBIfam" id="TIGR02219">
    <property type="entry name" value="phage_NlpC_fam"/>
    <property type="match status" value="1"/>
</dbReference>
<proteinExistence type="inferred from homology"/>
<evidence type="ECO:0000256" key="4">
    <source>
        <dbReference type="ARBA" id="ARBA00022807"/>
    </source>
</evidence>
<dbReference type="InterPro" id="IPR011929">
    <property type="entry name" value="Phage_pept_NlpC/P60"/>
</dbReference>
<evidence type="ECO:0000313" key="6">
    <source>
        <dbReference type="EMBL" id="MCQ0971877.1"/>
    </source>
</evidence>
<comment type="caution">
    <text evidence="6">The sequence shown here is derived from an EMBL/GenBank/DDBJ whole genome shotgun (WGS) entry which is preliminary data.</text>
</comment>
<dbReference type="Gene3D" id="3.90.1720.10">
    <property type="entry name" value="endopeptidase domain like (from Nostoc punctiforme)"/>
    <property type="match status" value="1"/>
</dbReference>
<reference evidence="6 7" key="1">
    <citation type="submission" date="2022-03" db="EMBL/GenBank/DDBJ databases">
        <authorList>
            <person name="He Y."/>
        </authorList>
    </citation>
    <scope>NUCLEOTIDE SEQUENCE [LARGE SCALE GENOMIC DNA]</scope>
    <source>
        <strain evidence="6 7">TK19116</strain>
    </source>
</reference>
<evidence type="ECO:0000256" key="1">
    <source>
        <dbReference type="ARBA" id="ARBA00007074"/>
    </source>
</evidence>